<dbReference type="GeneID" id="55648722"/>
<reference evidence="2 3" key="1">
    <citation type="submission" date="2019-02" db="EMBL/GenBank/DDBJ databases">
        <authorList>
            <person name="Lehtovirta-Morley E L."/>
        </authorList>
    </citation>
    <scope>NUCLEOTIDE SEQUENCE [LARGE SCALE GENOMIC DNA]</scope>
    <source>
        <strain evidence="2">NFRAN1</strain>
    </source>
</reference>
<sequence length="52" mass="5795">MAPENTIPNLPGEDIRIYWKFNELTNTGATGAPRSAKVKKGRNYKNTFGDNP</sequence>
<evidence type="ECO:0000256" key="1">
    <source>
        <dbReference type="SAM" id="MobiDB-lite"/>
    </source>
</evidence>
<proteinExistence type="predicted"/>
<accession>A0A484I830</accession>
<dbReference type="KEGG" id="nfn:NFRAN_0640"/>
<evidence type="ECO:0000313" key="2">
    <source>
        <dbReference type="EMBL" id="VFJ12962.1"/>
    </source>
</evidence>
<dbReference type="OrthoDB" id="46121at2157"/>
<name>A0A484I830_9ARCH</name>
<evidence type="ECO:0000313" key="3">
    <source>
        <dbReference type="Proteomes" id="UP000294299"/>
    </source>
</evidence>
<protein>
    <submittedName>
        <fullName evidence="2">Uncharacterized protein</fullName>
    </submittedName>
</protein>
<dbReference type="AlphaFoldDB" id="A0A484I830"/>
<dbReference type="RefSeq" id="WP_172602062.1">
    <property type="nucleotide sequence ID" value="NZ_LR216287.1"/>
</dbReference>
<dbReference type="Proteomes" id="UP000294299">
    <property type="component" value="Chromosome NFRAN"/>
</dbReference>
<feature type="region of interest" description="Disordered" evidence="1">
    <location>
        <begin position="28"/>
        <end position="52"/>
    </location>
</feature>
<gene>
    <name evidence="2" type="ORF">NFRAN_0640</name>
</gene>
<keyword evidence="3" id="KW-1185">Reference proteome</keyword>
<organism evidence="2 3">
    <name type="scientific">Candidatus Nitrosocosmicus franklandianus</name>
    <dbReference type="NCBI Taxonomy" id="1798806"/>
    <lineage>
        <taxon>Archaea</taxon>
        <taxon>Nitrososphaerota</taxon>
        <taxon>Nitrososphaeria</taxon>
        <taxon>Nitrososphaerales</taxon>
        <taxon>Nitrososphaeraceae</taxon>
        <taxon>Candidatus Nitrosocosmicus</taxon>
    </lineage>
</organism>
<dbReference type="EMBL" id="LR216287">
    <property type="protein sequence ID" value="VFJ12962.1"/>
    <property type="molecule type" value="Genomic_DNA"/>
</dbReference>